<evidence type="ECO:0000313" key="2">
    <source>
        <dbReference type="EMBL" id="SUY79703.1"/>
    </source>
</evidence>
<dbReference type="EMBL" id="UFXL01000001">
    <property type="protein sequence ID" value="SUY79703.1"/>
    <property type="molecule type" value="Genomic_DNA"/>
</dbReference>
<protein>
    <recommendedName>
        <fullName evidence="4">Lipoprotein</fullName>
    </recommendedName>
</protein>
<accession>A0A8B4SBA9</accession>
<evidence type="ECO:0008006" key="4">
    <source>
        <dbReference type="Google" id="ProtNLM"/>
    </source>
</evidence>
<dbReference type="AlphaFoldDB" id="A0A8B4SBA9"/>
<evidence type="ECO:0000313" key="3">
    <source>
        <dbReference type="Proteomes" id="UP000255070"/>
    </source>
</evidence>
<evidence type="ECO:0000256" key="1">
    <source>
        <dbReference type="SAM" id="SignalP"/>
    </source>
</evidence>
<dbReference type="Proteomes" id="UP000255070">
    <property type="component" value="Unassembled WGS sequence"/>
</dbReference>
<keyword evidence="1" id="KW-0732">Signal</keyword>
<sequence length="196" mass="20973">MGRCLWWMGVGLSVLLSACSSHPVKAPVSGRDDVTSATSLKPLVQAVQPSCHPEPLTGAAALAGPFTSMTPAQALQAGALNARVCWAGGLRTIESVSEQRDCMVVLHAEFSEQGFLSWPREASFFKACGAGPYDRQLLQPFTLVWVSAKVTGQAEFVGTQIPVIEIDALYRGSDCLQGDTAPQCVHSYLQPQKKPQ</sequence>
<gene>
    <name evidence="2" type="ORF">NCTC10698_04648</name>
</gene>
<keyword evidence="3" id="KW-1185">Reference proteome</keyword>
<dbReference type="PROSITE" id="PS51257">
    <property type="entry name" value="PROKAR_LIPOPROTEIN"/>
    <property type="match status" value="1"/>
</dbReference>
<organism evidence="2 3">
    <name type="scientific">Comamonas testosteroni</name>
    <name type="common">Pseudomonas testosteroni</name>
    <dbReference type="NCBI Taxonomy" id="285"/>
    <lineage>
        <taxon>Bacteria</taxon>
        <taxon>Pseudomonadati</taxon>
        <taxon>Pseudomonadota</taxon>
        <taxon>Betaproteobacteria</taxon>
        <taxon>Burkholderiales</taxon>
        <taxon>Comamonadaceae</taxon>
        <taxon>Comamonas</taxon>
    </lineage>
</organism>
<name>A0A8B4SBA9_COMTE</name>
<reference evidence="2 3" key="1">
    <citation type="submission" date="2018-06" db="EMBL/GenBank/DDBJ databases">
        <authorList>
            <consortium name="Pathogen Informatics"/>
            <person name="Doyle S."/>
        </authorList>
    </citation>
    <scope>NUCLEOTIDE SEQUENCE [LARGE SCALE GENOMIC DNA]</scope>
    <source>
        <strain evidence="2 3">NCTC10698</strain>
    </source>
</reference>
<comment type="caution">
    <text evidence="2">The sequence shown here is derived from an EMBL/GenBank/DDBJ whole genome shotgun (WGS) entry which is preliminary data.</text>
</comment>
<feature type="signal peptide" evidence="1">
    <location>
        <begin position="1"/>
        <end position="26"/>
    </location>
</feature>
<proteinExistence type="predicted"/>
<feature type="chain" id="PRO_5032325900" description="Lipoprotein" evidence="1">
    <location>
        <begin position="27"/>
        <end position="196"/>
    </location>
</feature>